<evidence type="ECO:0000259" key="8">
    <source>
        <dbReference type="Pfam" id="PF03727"/>
    </source>
</evidence>
<dbReference type="PROSITE" id="PS51748">
    <property type="entry name" value="HEXOKINASE_2"/>
    <property type="match status" value="1"/>
</dbReference>
<dbReference type="SUPFAM" id="SSF53067">
    <property type="entry name" value="Actin-like ATPase domain"/>
    <property type="match status" value="2"/>
</dbReference>
<dbReference type="EC" id="2.7.1.-" evidence="6"/>
<feature type="domain" description="Hexokinase C-terminal" evidence="8">
    <location>
        <begin position="249"/>
        <end position="500"/>
    </location>
</feature>
<dbReference type="PRINTS" id="PR00475">
    <property type="entry name" value="HEXOKINASE"/>
</dbReference>
<dbReference type="PANTHER" id="PTHR19443">
    <property type="entry name" value="HEXOKINASE"/>
    <property type="match status" value="1"/>
</dbReference>
<dbReference type="Proteomes" id="UP001172684">
    <property type="component" value="Unassembled WGS sequence"/>
</dbReference>
<evidence type="ECO:0000256" key="5">
    <source>
        <dbReference type="ARBA" id="ARBA00022840"/>
    </source>
</evidence>
<name>A0ABQ9NN74_9PEZI</name>
<reference evidence="9" key="1">
    <citation type="submission" date="2022-10" db="EMBL/GenBank/DDBJ databases">
        <title>Culturing micro-colonial fungi from biological soil crusts in the Mojave desert and describing Neophaeococcomyces mojavensis, and introducing the new genera and species Taxawa tesnikishii.</title>
        <authorList>
            <person name="Kurbessoian T."/>
            <person name="Stajich J.E."/>
        </authorList>
    </citation>
    <scope>NUCLEOTIDE SEQUENCE</scope>
    <source>
        <strain evidence="9">TK_1</strain>
    </source>
</reference>
<dbReference type="Pfam" id="PF03727">
    <property type="entry name" value="Hexokinase_2"/>
    <property type="match status" value="1"/>
</dbReference>
<keyword evidence="5 6" id="KW-0067">ATP-binding</keyword>
<evidence type="ECO:0000256" key="4">
    <source>
        <dbReference type="ARBA" id="ARBA00022777"/>
    </source>
</evidence>
<evidence type="ECO:0000256" key="3">
    <source>
        <dbReference type="ARBA" id="ARBA00022741"/>
    </source>
</evidence>
<comment type="similarity">
    <text evidence="1 6">Belongs to the hexokinase family.</text>
</comment>
<evidence type="ECO:0000256" key="2">
    <source>
        <dbReference type="ARBA" id="ARBA00022679"/>
    </source>
</evidence>
<dbReference type="InterPro" id="IPR022672">
    <property type="entry name" value="Hexokinase_N"/>
</dbReference>
<dbReference type="Pfam" id="PF00349">
    <property type="entry name" value="Hexokinase_1"/>
    <property type="match status" value="1"/>
</dbReference>
<keyword evidence="6" id="KW-0324">Glycolysis</keyword>
<evidence type="ECO:0000259" key="7">
    <source>
        <dbReference type="Pfam" id="PF00349"/>
    </source>
</evidence>
<organism evidence="9 10">
    <name type="scientific">Coniosporium apollinis</name>
    <dbReference type="NCBI Taxonomy" id="61459"/>
    <lineage>
        <taxon>Eukaryota</taxon>
        <taxon>Fungi</taxon>
        <taxon>Dikarya</taxon>
        <taxon>Ascomycota</taxon>
        <taxon>Pezizomycotina</taxon>
        <taxon>Dothideomycetes</taxon>
        <taxon>Dothideomycetes incertae sedis</taxon>
        <taxon>Coniosporium</taxon>
    </lineage>
</organism>
<evidence type="ECO:0000313" key="10">
    <source>
        <dbReference type="Proteomes" id="UP001172684"/>
    </source>
</evidence>
<gene>
    <name evidence="9" type="primary">NAG5</name>
    <name evidence="9" type="ORF">H2201_006035</name>
</gene>
<evidence type="ECO:0000313" key="9">
    <source>
        <dbReference type="EMBL" id="KAJ9662547.1"/>
    </source>
</evidence>
<dbReference type="InterPro" id="IPR001312">
    <property type="entry name" value="Hexokinase"/>
</dbReference>
<proteinExistence type="inferred from homology"/>
<dbReference type="Gene3D" id="3.30.420.40">
    <property type="match status" value="1"/>
</dbReference>
<accession>A0ABQ9NN74</accession>
<keyword evidence="10" id="KW-1185">Reference proteome</keyword>
<dbReference type="Gene3D" id="3.40.367.20">
    <property type="match status" value="1"/>
</dbReference>
<dbReference type="InterPro" id="IPR043129">
    <property type="entry name" value="ATPase_NBD"/>
</dbReference>
<keyword evidence="3 6" id="KW-0547">Nucleotide-binding</keyword>
<dbReference type="PANTHER" id="PTHR19443:SF24">
    <property type="entry name" value="PHOSPHOTRANSFERASE"/>
    <property type="match status" value="1"/>
</dbReference>
<keyword evidence="2 6" id="KW-0808">Transferase</keyword>
<evidence type="ECO:0000256" key="1">
    <source>
        <dbReference type="ARBA" id="ARBA00009225"/>
    </source>
</evidence>
<evidence type="ECO:0000256" key="6">
    <source>
        <dbReference type="RuleBase" id="RU362007"/>
    </source>
</evidence>
<comment type="caution">
    <text evidence="9">The sequence shown here is derived from an EMBL/GenBank/DDBJ whole genome shotgun (WGS) entry which is preliminary data.</text>
</comment>
<dbReference type="InterPro" id="IPR022673">
    <property type="entry name" value="Hexokinase_C"/>
</dbReference>
<feature type="domain" description="Hexokinase N-terminal" evidence="7">
    <location>
        <begin position="52"/>
        <end position="243"/>
    </location>
</feature>
<keyword evidence="4 6" id="KW-0418">Kinase</keyword>
<protein>
    <recommendedName>
        <fullName evidence="6">Phosphotransferase</fullName>
        <ecNumber evidence="6">2.7.1.-</ecNumber>
    </recommendedName>
</protein>
<dbReference type="GO" id="GO:0004396">
    <property type="term" value="F:hexokinase activity"/>
    <property type="evidence" value="ECO:0007669"/>
    <property type="project" value="UniProtKB-EC"/>
</dbReference>
<sequence>MLSSLVQAVFHPSVPPKSPKQYIHDVAVVRTIELRKMDDFLREVKRLFEAPLQTTNLLAMSGKLQEQFQQKLQDSNICMLPSYNHTLPTGNERGTYLALDVGGSTFRVALVELCGKHKEWDKSMRMVKIESYRIDNSVRALRGHAFFDWMAERIAEVLEDTEIRKLRGSTVLPMGMAWSFPVEETSIRSGRLLDMGKGFNATMGVLGDDLGELVMRACRAKNLNVRLDAIINDSSATLLCRAYRVQSTRMALILGTGTNAAIHLPVSALARTKFGSRPQGWHDKAQHVLVNTEMSMFGKDIFPTTRWDDYLNRTHPRPDFQPFEHLISGRYLGEIVRLILLEAIETSGLFGGEVPSRFSEPYSFDTGIMAAIEADDTPTLAKATSAFMTAHPLRIAPSKRDMLFVRQVSQLVSRRAAAYLATGIHALWSLRLSSENLSPSTAGHVTIGCNGSVLEKYPGFRQTCQGFADELTRASGAPEDAISLEIACESSILGAAVAACCREQDR</sequence>
<dbReference type="EMBL" id="JAPDRL010000049">
    <property type="protein sequence ID" value="KAJ9662547.1"/>
    <property type="molecule type" value="Genomic_DNA"/>
</dbReference>